<dbReference type="KEGG" id="cjj:CJJ81176_0358"/>
<evidence type="ECO:0000256" key="8">
    <source>
        <dbReference type="SAM" id="Phobius"/>
    </source>
</evidence>
<comment type="subcellular location">
    <subcellularLocation>
        <location evidence="1">Cell membrane</location>
        <topology evidence="1">Single-pass membrane protein</topology>
    </subcellularLocation>
</comment>
<evidence type="ECO:0000256" key="6">
    <source>
        <dbReference type="ARBA" id="ARBA00023136"/>
    </source>
</evidence>
<dbReference type="EMDB" id="EMD-10830"/>
<dbReference type="SMR" id="A0A0H3PBX6"/>
<dbReference type="RefSeq" id="WP_002854333.1">
    <property type="nucleotide sequence ID" value="NC_008787.1"/>
</dbReference>
<keyword evidence="4 8" id="KW-0812">Transmembrane</keyword>
<evidence type="ECO:0000256" key="2">
    <source>
        <dbReference type="ARBA" id="ARBA00008914"/>
    </source>
</evidence>
<dbReference type="InterPro" id="IPR036737">
    <property type="entry name" value="OmpA-like_sf"/>
</dbReference>
<dbReference type="PDB" id="6YKM">
    <property type="method" value="EM"/>
    <property type="resolution" value="3.10 A"/>
    <property type="chains" value="F/G=1-247"/>
</dbReference>
<dbReference type="Gene3D" id="3.30.1330.60">
    <property type="entry name" value="OmpA-like domain"/>
    <property type="match status" value="1"/>
</dbReference>
<dbReference type="NCBIfam" id="NF006285">
    <property type="entry name" value="PRK08457.1"/>
    <property type="match status" value="1"/>
</dbReference>
<protein>
    <submittedName>
        <fullName evidence="10">Chemotaxis protein MotB, putative</fullName>
    </submittedName>
</protein>
<dbReference type="EMDB" id="EMD-10828"/>
<dbReference type="SUPFAM" id="SSF103088">
    <property type="entry name" value="OmpA-like"/>
    <property type="match status" value="1"/>
</dbReference>
<name>A0A0H3PBX6_CAMJJ</name>
<dbReference type="GO" id="GO:0005886">
    <property type="term" value="C:plasma membrane"/>
    <property type="evidence" value="ECO:0007669"/>
    <property type="project" value="UniProtKB-SubCell"/>
</dbReference>
<dbReference type="EMBL" id="CP000538">
    <property type="protein sequence ID" value="EAQ73296.1"/>
    <property type="molecule type" value="Genomic_DNA"/>
</dbReference>
<evidence type="ECO:0000256" key="4">
    <source>
        <dbReference type="ARBA" id="ARBA00022692"/>
    </source>
</evidence>
<evidence type="ECO:0000256" key="1">
    <source>
        <dbReference type="ARBA" id="ARBA00004162"/>
    </source>
</evidence>
<dbReference type="InterPro" id="IPR050330">
    <property type="entry name" value="Bact_OuterMem_StrucFunc"/>
</dbReference>
<dbReference type="Pfam" id="PF13677">
    <property type="entry name" value="MotB_plug"/>
    <property type="match status" value="1"/>
</dbReference>
<evidence type="ECO:0007829" key="12">
    <source>
        <dbReference type="PDB" id="6YKM"/>
    </source>
</evidence>
<dbReference type="PANTHER" id="PTHR30329:SF21">
    <property type="entry name" value="LIPOPROTEIN YIAD-RELATED"/>
    <property type="match status" value="1"/>
</dbReference>
<evidence type="ECO:0007829" key="13">
    <source>
        <dbReference type="PDB" id="6YKP"/>
    </source>
</evidence>
<dbReference type="PANTHER" id="PTHR30329">
    <property type="entry name" value="STATOR ELEMENT OF FLAGELLAR MOTOR COMPLEX"/>
    <property type="match status" value="1"/>
</dbReference>
<dbReference type="PROSITE" id="PS51123">
    <property type="entry name" value="OMPA_2"/>
    <property type="match status" value="1"/>
</dbReference>
<dbReference type="HOGENOM" id="CLU_016890_0_1_7"/>
<evidence type="ECO:0000256" key="5">
    <source>
        <dbReference type="ARBA" id="ARBA00022989"/>
    </source>
</evidence>
<feature type="transmembrane region" description="Helical" evidence="8">
    <location>
        <begin position="20"/>
        <end position="38"/>
    </location>
</feature>
<evidence type="ECO:0000256" key="7">
    <source>
        <dbReference type="PROSITE-ProRule" id="PRU00473"/>
    </source>
</evidence>
<evidence type="ECO:0000313" key="10">
    <source>
        <dbReference type="EMBL" id="EAQ73296.1"/>
    </source>
</evidence>
<dbReference type="CDD" id="cd07185">
    <property type="entry name" value="OmpA_C-like"/>
    <property type="match status" value="1"/>
</dbReference>
<dbReference type="PDB" id="6YKR">
    <property type="method" value="EM"/>
    <property type="resolution" value="3.00 A"/>
    <property type="chains" value="F/G=1-247"/>
</dbReference>
<organism evidence="10 11">
    <name type="scientific">Campylobacter jejuni subsp. jejuni serotype O:23/36 (strain 81-176)</name>
    <dbReference type="NCBI Taxonomy" id="354242"/>
    <lineage>
        <taxon>Bacteria</taxon>
        <taxon>Pseudomonadati</taxon>
        <taxon>Campylobacterota</taxon>
        <taxon>Epsilonproteobacteria</taxon>
        <taxon>Campylobacterales</taxon>
        <taxon>Campylobacteraceae</taxon>
        <taxon>Campylobacter</taxon>
    </lineage>
</organism>
<reference evidence="14" key="3">
    <citation type="journal article" date="2025" name="Nat. Microbiol.">
        <title>In situ structure of a bacterial flagellar motor at subnanometre resolution reveals adaptations for increased torque.</title>
        <authorList>
            <person name="Drobnic T."/>
            <person name="Cohen E.J."/>
            <person name="Calcraft T."/>
            <person name="Alzheimer M."/>
            <person name="Froschauer K."/>
            <person name="Svensson S."/>
            <person name="Hoffmann W.H."/>
            <person name="Singh N."/>
            <person name="Garg S.G."/>
            <person name="Henderson L.D."/>
            <person name="Umrekar T.R."/>
            <person name="Nans A."/>
            <person name="Ribardo D."/>
            <person name="Pedaci F."/>
            <person name="Nord A.L."/>
            <person name="Hochberg G.K.A."/>
            <person name="Hendrixson D.R."/>
            <person name="Sharma C.M."/>
            <person name="Rosenthal P.B."/>
            <person name="Beeby M."/>
        </authorList>
    </citation>
    <scope>STRUCTURE BY ELECTRON MICROSCOPY (7.90 ANGSTROMS)</scope>
</reference>
<proteinExistence type="evidence at protein level"/>
<dbReference type="EMDB" id="EMD-10829"/>
<dbReference type="AlphaFoldDB" id="A0A0H3PBX6"/>
<gene>
    <name evidence="10" type="ordered locus">CJJ81176_0358</name>
</gene>
<comment type="similarity">
    <text evidence="2">Belongs to the MotB family.</text>
</comment>
<keyword evidence="3" id="KW-1003">Cell membrane</keyword>
<reference evidence="11" key="1">
    <citation type="submission" date="2006-12" db="EMBL/GenBank/DDBJ databases">
        <authorList>
            <person name="Fouts D.E."/>
            <person name="Nelson K.E."/>
            <person name="Sebastian Y."/>
        </authorList>
    </citation>
    <scope>NUCLEOTIDE SEQUENCE [LARGE SCALE GENOMIC DNA]</scope>
    <source>
        <strain evidence="11">81-176</strain>
    </source>
</reference>
<keyword evidence="6 7" id="KW-0472">Membrane</keyword>
<dbReference type="eggNOG" id="COG1360">
    <property type="taxonomic scope" value="Bacteria"/>
</dbReference>
<sequence>MAKKHKCPECPAGEKWAVPYADFLSLLLALFIALWAISKTNPAKVEALKTEFVKIFDYTSTQTVKEESKTQEKYKGAAKEESDELKSLKQMTMTQQETIKRLQAALDQSDNQVALNLPSKVEFERGSAQIVSADIQDYLKRMAELTTYLPPQAKIEIRGYTDNSDSIIRSYELAYQRAENVLKYFIEGGANLKNISIKSYGLNNPINGNPQALENNRVEIYFKVDTADTSTQKSVLELINKIGTKAP</sequence>
<evidence type="ECO:0000256" key="3">
    <source>
        <dbReference type="ARBA" id="ARBA00022475"/>
    </source>
</evidence>
<reference evidence="12 13" key="2">
    <citation type="journal article" date="2020" name="Cell">
        <title>Structure and Function of Stator Units of the Bacterial Flagellar Motor.</title>
        <authorList>
            <person name="Santiveri M."/>
            <person name="Roa-Eguiara A."/>
            <person name="Kuhne C."/>
            <person name="Wadhwa N."/>
            <person name="Hu H."/>
            <person name="Berg H.C."/>
            <person name="Erhardt M."/>
            <person name="Taylor N.M.I."/>
        </authorList>
    </citation>
    <scope>STRUCTURE BY ELECTRON MICROSCOPY (2.98 ANGSTROMS)</scope>
</reference>
<keyword evidence="12 13" id="KW-0002">3D-structure</keyword>
<evidence type="ECO:0000259" key="9">
    <source>
        <dbReference type="PROSITE" id="PS51123"/>
    </source>
</evidence>
<keyword evidence="5 8" id="KW-1133">Transmembrane helix</keyword>
<dbReference type="Pfam" id="PF00691">
    <property type="entry name" value="OmpA"/>
    <property type="match status" value="1"/>
</dbReference>
<dbReference type="PDB" id="6YKP">
    <property type="method" value="EM"/>
    <property type="resolution" value="2.98 A"/>
    <property type="chains" value="F/G=1-247"/>
</dbReference>
<feature type="domain" description="OmpA-like" evidence="9">
    <location>
        <begin position="110"/>
        <end position="226"/>
    </location>
</feature>
<dbReference type="PDB" id="9HMF">
    <property type="method" value="EM"/>
    <property type="resolution" value="7.90 A"/>
    <property type="chains" value="M/N=1-247"/>
</dbReference>
<evidence type="ECO:0000313" key="11">
    <source>
        <dbReference type="Proteomes" id="UP000000646"/>
    </source>
</evidence>
<accession>A0A0H3PBX6</accession>
<dbReference type="InterPro" id="IPR025713">
    <property type="entry name" value="MotB-like_N_dom"/>
</dbReference>
<dbReference type="Proteomes" id="UP000000646">
    <property type="component" value="Chromosome"/>
</dbReference>
<evidence type="ECO:0007829" key="14">
    <source>
        <dbReference type="PDB" id="9HMF"/>
    </source>
</evidence>
<dbReference type="InterPro" id="IPR006665">
    <property type="entry name" value="OmpA-like"/>
</dbReference>